<evidence type="ECO:0000313" key="3">
    <source>
        <dbReference type="Proteomes" id="UP000094893"/>
    </source>
</evidence>
<dbReference type="EMBL" id="LWSA01000195">
    <property type="protein sequence ID" value="OCX70536.1"/>
    <property type="molecule type" value="Genomic_DNA"/>
</dbReference>
<name>A0A1C2JHJ5_ACITH</name>
<proteinExistence type="predicted"/>
<evidence type="ECO:0000313" key="1">
    <source>
        <dbReference type="EMBL" id="OCX70536.1"/>
    </source>
</evidence>
<comment type="caution">
    <text evidence="2">The sequence shown here is derived from an EMBL/GenBank/DDBJ whole genome shotgun (WGS) entry which is preliminary data.</text>
</comment>
<reference evidence="2 3" key="1">
    <citation type="journal article" date="2016" name="Int. J. Mol. Sci.">
        <title>Comparative genomics of the extreme acidophile Acidithiobacillus thiooxidans reveals intraspecific divergence and niche adaptation.</title>
        <authorList>
            <person name="Zhang X."/>
            <person name="Feng X."/>
            <person name="Tao J."/>
            <person name="Ma L."/>
            <person name="Xiao Y."/>
            <person name="Liang Y."/>
            <person name="Liu X."/>
            <person name="Yin H."/>
        </authorList>
    </citation>
    <scope>NUCLEOTIDE SEQUENCE [LARGE SCALE GENOMIC DNA]</scope>
    <source>
        <strain evidence="1 3">A02</strain>
        <strain evidence="2">DXS-W</strain>
    </source>
</reference>
<dbReference type="EMBL" id="LWRY01000024">
    <property type="protein sequence ID" value="OCX75024.1"/>
    <property type="molecule type" value="Genomic_DNA"/>
</dbReference>
<organism evidence="2 4">
    <name type="scientific">Acidithiobacillus thiooxidans</name>
    <name type="common">Thiobacillus thiooxidans</name>
    <dbReference type="NCBI Taxonomy" id="930"/>
    <lineage>
        <taxon>Bacteria</taxon>
        <taxon>Pseudomonadati</taxon>
        <taxon>Pseudomonadota</taxon>
        <taxon>Acidithiobacillia</taxon>
        <taxon>Acidithiobacillales</taxon>
        <taxon>Acidithiobacillaceae</taxon>
        <taxon>Acidithiobacillus</taxon>
    </lineage>
</organism>
<keyword evidence="4" id="KW-1185">Reference proteome</keyword>
<sequence>MNATQLRANLFLVLRRVLATGKPEDVEWKGQHLQIVPKESLSSMAKLARLRPHPGVIQGDPETIVHLDWSSEWQAEDVHRLS</sequence>
<dbReference type="STRING" id="930.GCA_002079865_02252"/>
<dbReference type="RefSeq" id="WP_024892810.1">
    <property type="nucleotide sequence ID" value="NZ_LWRY01000024.1"/>
</dbReference>
<dbReference type="Proteomes" id="UP000095008">
    <property type="component" value="Unassembled WGS sequence"/>
</dbReference>
<evidence type="ECO:0000313" key="2">
    <source>
        <dbReference type="EMBL" id="OCX75024.1"/>
    </source>
</evidence>
<evidence type="ECO:0000313" key="4">
    <source>
        <dbReference type="Proteomes" id="UP000095008"/>
    </source>
</evidence>
<dbReference type="AlphaFoldDB" id="A0A1C2JHJ5"/>
<dbReference type="OrthoDB" id="1551231at2"/>
<dbReference type="Proteomes" id="UP000094893">
    <property type="component" value="Unassembled WGS sequence"/>
</dbReference>
<accession>A0A1C2JHJ5</accession>
<dbReference type="eggNOG" id="ENOG50333YW">
    <property type="taxonomic scope" value="Bacteria"/>
</dbReference>
<protein>
    <submittedName>
        <fullName evidence="2">Uncharacterized protein</fullName>
    </submittedName>
</protein>
<gene>
    <name evidence="2" type="ORF">A6M23_04095</name>
    <name evidence="1" type="ORF">A6P07_14000</name>
</gene>